<reference evidence="4" key="1">
    <citation type="journal article" date="2021" name="Microbiol. Resour. Announc.">
        <title>LGAAP: Leishmaniinae Genome Assembly and Annotation Pipeline.</title>
        <authorList>
            <person name="Almutairi H."/>
            <person name="Urbaniak M.D."/>
            <person name="Bates M.D."/>
            <person name="Jariyapan N."/>
            <person name="Kwakye-Nuako G."/>
            <person name="Thomaz-Soccol V."/>
            <person name="Al-Salem W.S."/>
            <person name="Dillon R.J."/>
            <person name="Bates P.A."/>
            <person name="Gatherer D."/>
        </authorList>
    </citation>
    <scope>NUCLEOTIDE SEQUENCE [LARGE SCALE GENOMIC DNA]</scope>
</reference>
<evidence type="ECO:0000313" key="3">
    <source>
        <dbReference type="EMBL" id="KAG5466193.1"/>
    </source>
</evidence>
<feature type="compositionally biased region" description="Low complexity" evidence="1">
    <location>
        <begin position="338"/>
        <end position="352"/>
    </location>
</feature>
<feature type="region of interest" description="Disordered" evidence="1">
    <location>
        <begin position="332"/>
        <end position="406"/>
    </location>
</feature>
<gene>
    <name evidence="3" type="ORF">LSCM4_01337</name>
</gene>
<dbReference type="GO" id="GO:0005509">
    <property type="term" value="F:calcium ion binding"/>
    <property type="evidence" value="ECO:0007669"/>
    <property type="project" value="InterPro"/>
</dbReference>
<dbReference type="AlphaFoldDB" id="A0A836KHW3"/>
<evidence type="ECO:0000256" key="1">
    <source>
        <dbReference type="SAM" id="MobiDB-lite"/>
    </source>
</evidence>
<feature type="compositionally biased region" description="Pro residues" evidence="1">
    <location>
        <begin position="353"/>
        <end position="362"/>
    </location>
</feature>
<dbReference type="GeneID" id="92357326"/>
<feature type="region of interest" description="Disordered" evidence="1">
    <location>
        <begin position="164"/>
        <end position="249"/>
    </location>
</feature>
<feature type="compositionally biased region" description="Basic residues" evidence="1">
    <location>
        <begin position="210"/>
        <end position="221"/>
    </location>
</feature>
<dbReference type="RefSeq" id="XP_067059083.1">
    <property type="nucleotide sequence ID" value="XM_067203392.1"/>
</dbReference>
<dbReference type="Proteomes" id="UP000674143">
    <property type="component" value="Unassembled WGS sequence"/>
</dbReference>
<dbReference type="EMBL" id="JAFHLR010000035">
    <property type="protein sequence ID" value="KAG5466193.1"/>
    <property type="molecule type" value="Genomic_DNA"/>
</dbReference>
<dbReference type="SMR" id="A0A836KHW3"/>
<feature type="domain" description="EF-hand" evidence="2">
    <location>
        <begin position="126"/>
        <end position="161"/>
    </location>
</feature>
<protein>
    <recommendedName>
        <fullName evidence="2">EF-hand domain-containing protein</fullName>
    </recommendedName>
</protein>
<dbReference type="PROSITE" id="PS50222">
    <property type="entry name" value="EF_HAND_2"/>
    <property type="match status" value="1"/>
</dbReference>
<evidence type="ECO:0000313" key="4">
    <source>
        <dbReference type="Proteomes" id="UP000674143"/>
    </source>
</evidence>
<sequence length="450" mass="48937">MAPVNVEKVNSVFHLFAVDAHAGAAAARDEMCESYIPVFFLAAAAREMGYYPTPSAIHQFTETVRDTPAGAVTFAAFLQFCESVAHTSQPGRSVIYKMIDDINPRGSGLISRHELLLVLTSGSVNITESEIDAAMELLDPTNSGCIRLSDLAAVLIDSCERRRQHEPSVAPTGASEKRHQPSHSTNSIAAAIPRAGSPPPRPRQGQQRQHSNKTRRCHSRKTTAQPEDRKQYQKPQRGFLKKRVYETPPPPPLATAAAEWERAQALGQPWCSITARECGGSLRCTDRNSANEGVCRPHESLHSRQDTFEWAQTVMTVDVDVQPSVRHHTPTVRLRKFASSSSPAASSLAAPTPLRPFRPAAPAPAAGETPLHEKAEENGQPHPHPGNRAGADGGGRRDESLEGELEQPRRFRCLGLSTGVDRSCAAERAPAMPTSRLSKTSHGLKCCIML</sequence>
<dbReference type="InterPro" id="IPR002048">
    <property type="entry name" value="EF_hand_dom"/>
</dbReference>
<name>A0A836KHW3_9TRYP</name>
<dbReference type="SUPFAM" id="SSF47473">
    <property type="entry name" value="EF-hand"/>
    <property type="match status" value="1"/>
</dbReference>
<evidence type="ECO:0000259" key="2">
    <source>
        <dbReference type="PROSITE" id="PS50222"/>
    </source>
</evidence>
<dbReference type="KEGG" id="loi:92357326"/>
<feature type="compositionally biased region" description="Basic and acidic residues" evidence="1">
    <location>
        <begin position="370"/>
        <end position="379"/>
    </location>
</feature>
<keyword evidence="4" id="KW-1185">Reference proteome</keyword>
<reference evidence="4" key="2">
    <citation type="journal article" date="2021" name="Sci. Data">
        <title>Chromosome-scale genome sequencing, assembly and annotation of six genomes from subfamily Leishmaniinae.</title>
        <authorList>
            <person name="Almutairi H."/>
            <person name="Urbaniak M.D."/>
            <person name="Bates M.D."/>
            <person name="Jariyapan N."/>
            <person name="Kwakye-Nuako G."/>
            <person name="Thomaz Soccol V."/>
            <person name="Al-Salem W.S."/>
            <person name="Dillon R.J."/>
            <person name="Bates P.A."/>
            <person name="Gatherer D."/>
        </authorList>
    </citation>
    <scope>NUCLEOTIDE SEQUENCE [LARGE SCALE GENOMIC DNA]</scope>
</reference>
<accession>A0A836KHW3</accession>
<comment type="caution">
    <text evidence="3">The sequence shown here is derived from an EMBL/GenBank/DDBJ whole genome shotgun (WGS) entry which is preliminary data.</text>
</comment>
<dbReference type="Gene3D" id="1.10.238.10">
    <property type="entry name" value="EF-hand"/>
    <property type="match status" value="1"/>
</dbReference>
<dbReference type="InterPro" id="IPR011992">
    <property type="entry name" value="EF-hand-dom_pair"/>
</dbReference>
<proteinExistence type="predicted"/>
<organism evidence="3 4">
    <name type="scientific">Leishmania orientalis</name>
    <dbReference type="NCBI Taxonomy" id="2249476"/>
    <lineage>
        <taxon>Eukaryota</taxon>
        <taxon>Discoba</taxon>
        <taxon>Euglenozoa</taxon>
        <taxon>Kinetoplastea</taxon>
        <taxon>Metakinetoplastina</taxon>
        <taxon>Trypanosomatida</taxon>
        <taxon>Trypanosomatidae</taxon>
        <taxon>Leishmaniinae</taxon>
        <taxon>Leishmania</taxon>
    </lineage>
</organism>